<dbReference type="OMA" id="VILCECW"/>
<comment type="catalytic activity">
    <reaction evidence="1">
        <text>RX + glutathione = an S-substituted glutathione + a halide anion + H(+)</text>
        <dbReference type="Rhea" id="RHEA:16437"/>
        <dbReference type="ChEBI" id="CHEBI:15378"/>
        <dbReference type="ChEBI" id="CHEBI:16042"/>
        <dbReference type="ChEBI" id="CHEBI:17792"/>
        <dbReference type="ChEBI" id="CHEBI:57925"/>
        <dbReference type="ChEBI" id="CHEBI:90779"/>
        <dbReference type="EC" id="2.5.1.18"/>
    </reaction>
</comment>
<reference evidence="4" key="1">
    <citation type="journal article" date="2020" name="Plant J.">
        <title>Transposons played a major role in the diversification between the closely related almond and peach genomes: results from the almond genome sequence.</title>
        <authorList>
            <person name="Alioto T."/>
            <person name="Alexiou K.G."/>
            <person name="Bardil A."/>
            <person name="Barteri F."/>
            <person name="Castanera R."/>
            <person name="Cruz F."/>
            <person name="Dhingra A."/>
            <person name="Duval H."/>
            <person name="Fernandez I Marti A."/>
            <person name="Frias L."/>
            <person name="Galan B."/>
            <person name="Garcia J.L."/>
            <person name="Howad W."/>
            <person name="Gomez-Garrido J."/>
            <person name="Gut M."/>
            <person name="Julca I."/>
            <person name="Morata J."/>
            <person name="Puigdomenech P."/>
            <person name="Ribeca P."/>
            <person name="Rubio Cabetas M.J."/>
            <person name="Vlasova A."/>
            <person name="Wirthensohn M."/>
            <person name="Garcia-Mas J."/>
            <person name="Gabaldon T."/>
            <person name="Casacuberta J.M."/>
            <person name="Arus P."/>
        </authorList>
    </citation>
    <scope>NUCLEOTIDE SEQUENCE [LARGE SCALE GENOMIC DNA]</scope>
    <source>
        <strain evidence="4">cv. Texas</strain>
    </source>
</reference>
<dbReference type="GO" id="GO:0005829">
    <property type="term" value="C:cytosol"/>
    <property type="evidence" value="ECO:0007669"/>
    <property type="project" value="UniProtKB-SubCell"/>
</dbReference>
<dbReference type="Proteomes" id="UP000327085">
    <property type="component" value="Chromosome 1"/>
</dbReference>
<dbReference type="InterPro" id="IPR004045">
    <property type="entry name" value="Glutathione_S-Trfase_N"/>
</dbReference>
<evidence type="ECO:0000259" key="2">
    <source>
        <dbReference type="Pfam" id="PF13409"/>
    </source>
</evidence>
<dbReference type="EC" id="2.5.1.18" evidence="1"/>
<gene>
    <name evidence="3" type="ORF">ALMOND_2B000355</name>
</gene>
<sequence>MAEEVKLRGVWNSPFSCRVIWVLKLKGIPYDYTEEDLQNKSPGILKYNPVHKKIPKYPLLPTDPYERAMARFWVKYFDEKTIAIWMVFRTTGEEQEKFKKETLEMLRPLKSTRALWERRNFSEETRLE</sequence>
<dbReference type="InterPro" id="IPR045073">
    <property type="entry name" value="Omega/Tau-like"/>
</dbReference>
<dbReference type="AlphaFoldDB" id="A0A5E4GH24"/>
<dbReference type="GO" id="GO:0004364">
    <property type="term" value="F:glutathione transferase activity"/>
    <property type="evidence" value="ECO:0007669"/>
    <property type="project" value="UniProtKB-UniRule"/>
</dbReference>
<evidence type="ECO:0000256" key="1">
    <source>
        <dbReference type="RuleBase" id="RU369102"/>
    </source>
</evidence>
<dbReference type="Gene3D" id="1.20.1050.10">
    <property type="match status" value="1"/>
</dbReference>
<protein>
    <recommendedName>
        <fullName evidence="1">Glutathione S-transferase</fullName>
        <ecNumber evidence="1">2.5.1.18</ecNumber>
    </recommendedName>
</protein>
<dbReference type="InterPro" id="IPR036249">
    <property type="entry name" value="Thioredoxin-like_sf"/>
</dbReference>
<dbReference type="GO" id="GO:0006749">
    <property type="term" value="P:glutathione metabolic process"/>
    <property type="evidence" value="ECO:0007669"/>
    <property type="project" value="TreeGrafter"/>
</dbReference>
<organism evidence="3 4">
    <name type="scientific">Prunus dulcis</name>
    <name type="common">Almond</name>
    <name type="synonym">Amygdalus dulcis</name>
    <dbReference type="NCBI Taxonomy" id="3755"/>
    <lineage>
        <taxon>Eukaryota</taxon>
        <taxon>Viridiplantae</taxon>
        <taxon>Streptophyta</taxon>
        <taxon>Embryophyta</taxon>
        <taxon>Tracheophyta</taxon>
        <taxon>Spermatophyta</taxon>
        <taxon>Magnoliopsida</taxon>
        <taxon>eudicotyledons</taxon>
        <taxon>Gunneridae</taxon>
        <taxon>Pentapetalae</taxon>
        <taxon>rosids</taxon>
        <taxon>fabids</taxon>
        <taxon>Rosales</taxon>
        <taxon>Rosaceae</taxon>
        <taxon>Amygdaloideae</taxon>
        <taxon>Amygdaleae</taxon>
        <taxon>Prunus</taxon>
    </lineage>
</organism>
<keyword evidence="1" id="KW-0808">Transferase</keyword>
<dbReference type="PANTHER" id="PTHR11260">
    <property type="entry name" value="GLUTATHIONE S-TRANSFERASE, GST, SUPERFAMILY, GST DOMAIN CONTAINING"/>
    <property type="match status" value="1"/>
</dbReference>
<proteinExistence type="inferred from homology"/>
<dbReference type="Pfam" id="PF13409">
    <property type="entry name" value="GST_N_2"/>
    <property type="match status" value="1"/>
</dbReference>
<dbReference type="Gene3D" id="3.40.30.10">
    <property type="entry name" value="Glutaredoxin"/>
    <property type="match status" value="1"/>
</dbReference>
<name>A0A5E4GH24_PRUDU</name>
<dbReference type="SUPFAM" id="SSF52833">
    <property type="entry name" value="Thioredoxin-like"/>
    <property type="match status" value="1"/>
</dbReference>
<dbReference type="EMBL" id="CABIKO010000698">
    <property type="protein sequence ID" value="VVA38842.1"/>
    <property type="molecule type" value="Genomic_DNA"/>
</dbReference>
<dbReference type="Gramene" id="VVA38842">
    <property type="protein sequence ID" value="VVA38842"/>
    <property type="gene ID" value="Prudul26B000355"/>
</dbReference>
<evidence type="ECO:0000313" key="4">
    <source>
        <dbReference type="Proteomes" id="UP000327085"/>
    </source>
</evidence>
<dbReference type="PANTHER" id="PTHR11260:SF679">
    <property type="entry name" value="GLUTATHIONE TRANSFERASE"/>
    <property type="match status" value="1"/>
</dbReference>
<feature type="domain" description="GST N-terminal" evidence="2">
    <location>
        <begin position="13"/>
        <end position="55"/>
    </location>
</feature>
<comment type="function">
    <text evidence="1">Is involved in the conjugation of reduced glutathione to a wide number of exogenous and endogenous hydrophobic electrophiles.</text>
</comment>
<comment type="subcellular location">
    <subcellularLocation>
        <location evidence="1">Cytoplasm</location>
        <location evidence="1">Cytosol</location>
    </subcellularLocation>
</comment>
<evidence type="ECO:0000313" key="3">
    <source>
        <dbReference type="EMBL" id="VVA38842.1"/>
    </source>
</evidence>
<dbReference type="InParanoid" id="A0A5E4GH24"/>
<keyword evidence="1" id="KW-0963">Cytoplasm</keyword>
<accession>A0A5E4GH24</accession>
<comment type="similarity">
    <text evidence="1">Belongs to the GST superfamily.</text>
</comment>